<dbReference type="Gene3D" id="2.70.98.30">
    <property type="entry name" value="Golgi alpha-mannosidase II, domain 4"/>
    <property type="match status" value="1"/>
</dbReference>
<dbReference type="InterPro" id="IPR011682">
    <property type="entry name" value="Glyco_hydro_38_C"/>
</dbReference>
<keyword evidence="14" id="KW-1185">Reference proteome</keyword>
<reference evidence="12" key="2">
    <citation type="submission" date="2021-12" db="EMBL/GenBank/DDBJ databases">
        <authorList>
            <person name="King R."/>
        </authorList>
    </citation>
    <scope>NUCLEOTIDE SEQUENCE</scope>
</reference>
<evidence type="ECO:0000256" key="5">
    <source>
        <dbReference type="ARBA" id="ARBA00022801"/>
    </source>
</evidence>
<dbReference type="PANTHER" id="PTHR11607">
    <property type="entry name" value="ALPHA-MANNOSIDASE"/>
    <property type="match status" value="1"/>
</dbReference>
<dbReference type="InterPro" id="IPR037094">
    <property type="entry name" value="Glyco_hydro_38_cen_sf"/>
</dbReference>
<keyword evidence="8" id="KW-0325">Glycoprotein</keyword>
<dbReference type="SUPFAM" id="SSF88688">
    <property type="entry name" value="Families 57/38 glycoside transferase middle domain"/>
    <property type="match status" value="1"/>
</dbReference>
<keyword evidence="9 10" id="KW-0326">Glycosidase</keyword>
<name>A0A7S5LK38_BEMTA</name>
<dbReference type="OrthoDB" id="2016903at2759"/>
<dbReference type="EMBL" id="MN738031">
    <property type="protein sequence ID" value="QHB15568.1"/>
    <property type="molecule type" value="mRNA"/>
</dbReference>
<comment type="similarity">
    <text evidence="2 10">Belongs to the glycosyl hydrolase 38 family.</text>
</comment>
<evidence type="ECO:0000256" key="10">
    <source>
        <dbReference type="RuleBase" id="RU361199"/>
    </source>
</evidence>
<evidence type="ECO:0000313" key="13">
    <source>
        <dbReference type="EMBL" id="QHB15568.1"/>
    </source>
</evidence>
<dbReference type="Gene3D" id="3.20.110.10">
    <property type="entry name" value="Glycoside hydrolase 38, N terminal domain"/>
    <property type="match status" value="1"/>
</dbReference>
<organism evidence="13">
    <name type="scientific">Bemisia tabaci</name>
    <name type="common">Sweetpotato whitefly</name>
    <name type="synonym">Aleurodes tabaci</name>
    <dbReference type="NCBI Taxonomy" id="7038"/>
    <lineage>
        <taxon>Eukaryota</taxon>
        <taxon>Metazoa</taxon>
        <taxon>Ecdysozoa</taxon>
        <taxon>Arthropoda</taxon>
        <taxon>Hexapoda</taxon>
        <taxon>Insecta</taxon>
        <taxon>Pterygota</taxon>
        <taxon>Neoptera</taxon>
        <taxon>Paraneoptera</taxon>
        <taxon>Hemiptera</taxon>
        <taxon>Sternorrhyncha</taxon>
        <taxon>Aleyrodoidea</taxon>
        <taxon>Aleyrodidae</taxon>
        <taxon>Aleyrodinae</taxon>
        <taxon>Bemisia</taxon>
    </lineage>
</organism>
<keyword evidence="6 10" id="KW-0862">Zinc</keyword>
<dbReference type="Proteomes" id="UP001152759">
    <property type="component" value="Chromosome 7"/>
</dbReference>
<comment type="cofactor">
    <cofactor evidence="10">
        <name>Zn(2+)</name>
        <dbReference type="ChEBI" id="CHEBI:29105"/>
    </cofactor>
    <text evidence="10">Binds 1 zinc ion per subunit.</text>
</comment>
<protein>
    <recommendedName>
        <fullName evidence="3 10">Alpha-mannosidase</fullName>
        <ecNumber evidence="10">3.2.1.-</ecNumber>
    </recommendedName>
</protein>
<dbReference type="InterPro" id="IPR011330">
    <property type="entry name" value="Glyco_hydro/deAcase_b/a-brl"/>
</dbReference>
<evidence type="ECO:0000256" key="1">
    <source>
        <dbReference type="ARBA" id="ARBA00000365"/>
    </source>
</evidence>
<feature type="domain" description="Glycoside hydrolase family 38 central" evidence="11">
    <location>
        <begin position="356"/>
        <end position="431"/>
    </location>
</feature>
<keyword evidence="5 10" id="KW-0378">Hydrolase</keyword>
<accession>A0A7S5LK38</accession>
<keyword evidence="7" id="KW-1015">Disulfide bond</keyword>
<dbReference type="FunFam" id="1.20.1270.50:FF:000002">
    <property type="entry name" value="Alpha-mannosidase"/>
    <property type="match status" value="1"/>
</dbReference>
<dbReference type="SMART" id="SM00872">
    <property type="entry name" value="Alpha-mann_mid"/>
    <property type="match status" value="1"/>
</dbReference>
<dbReference type="PANTHER" id="PTHR11607:SF3">
    <property type="entry name" value="LYSOSOMAL ALPHA-MANNOSIDASE"/>
    <property type="match status" value="1"/>
</dbReference>
<reference evidence="13" key="1">
    <citation type="submission" date="2019-11" db="EMBL/GenBank/DDBJ databases">
        <title>Identification of Saliva Proteins of the Whitefly Bemisia tabaci by Transcriptome and LC-MS/MS Analyses.</title>
        <authorList>
            <person name="Huang H.-J."/>
        </authorList>
    </citation>
    <scope>NUCLEOTIDE SEQUENCE</scope>
</reference>
<evidence type="ECO:0000256" key="4">
    <source>
        <dbReference type="ARBA" id="ARBA00022723"/>
    </source>
</evidence>
<dbReference type="Pfam" id="PF01074">
    <property type="entry name" value="Glyco_hydro_38N"/>
    <property type="match status" value="1"/>
</dbReference>
<proteinExistence type="evidence at transcript level"/>
<dbReference type="FunFam" id="3.20.110.10:FF:000001">
    <property type="entry name" value="Alpha-mannosidase"/>
    <property type="match status" value="1"/>
</dbReference>
<dbReference type="GO" id="GO:0006013">
    <property type="term" value="P:mannose metabolic process"/>
    <property type="evidence" value="ECO:0007669"/>
    <property type="project" value="InterPro"/>
</dbReference>
<dbReference type="FunFam" id="1.20.1270.50:FF:000003">
    <property type="entry name" value="Alpha-mannosidase"/>
    <property type="match status" value="1"/>
</dbReference>
<dbReference type="Gene3D" id="1.20.1270.50">
    <property type="entry name" value="Glycoside hydrolase family 38, central domain"/>
    <property type="match status" value="2"/>
</dbReference>
<feature type="chain" id="PRO_5041005534" description="Alpha-mannosidase" evidence="10">
    <location>
        <begin position="22"/>
        <end position="1000"/>
    </location>
</feature>
<evidence type="ECO:0000256" key="8">
    <source>
        <dbReference type="ARBA" id="ARBA00023180"/>
    </source>
</evidence>
<dbReference type="EMBL" id="OU963868">
    <property type="protein sequence ID" value="CAH0775454.1"/>
    <property type="molecule type" value="Genomic_DNA"/>
</dbReference>
<gene>
    <name evidence="12" type="ORF">BEMITA_LOCUS11666</name>
</gene>
<dbReference type="InterPro" id="IPR050843">
    <property type="entry name" value="Glycosyl_Hydrlase_38"/>
</dbReference>
<dbReference type="CDD" id="cd10810">
    <property type="entry name" value="GH38N_AMII_LAM_like"/>
    <property type="match status" value="1"/>
</dbReference>
<dbReference type="InterPro" id="IPR015341">
    <property type="entry name" value="Glyco_hydro_38_cen"/>
</dbReference>
<dbReference type="GO" id="GO:0046872">
    <property type="term" value="F:metal ion binding"/>
    <property type="evidence" value="ECO:0007669"/>
    <property type="project" value="UniProtKB-KW"/>
</dbReference>
<comment type="catalytic activity">
    <reaction evidence="1">
        <text>Hydrolysis of terminal, non-reducing alpha-D-mannose residues in alpha-D-mannosides.</text>
        <dbReference type="EC" id="3.2.1.24"/>
    </reaction>
</comment>
<evidence type="ECO:0000256" key="2">
    <source>
        <dbReference type="ARBA" id="ARBA00009792"/>
    </source>
</evidence>
<dbReference type="GO" id="GO:0005764">
    <property type="term" value="C:lysosome"/>
    <property type="evidence" value="ECO:0007669"/>
    <property type="project" value="TreeGrafter"/>
</dbReference>
<dbReference type="InterPro" id="IPR027291">
    <property type="entry name" value="Glyco_hydro_38_N_sf"/>
</dbReference>
<dbReference type="Gene3D" id="2.60.40.1360">
    <property type="match status" value="1"/>
</dbReference>
<evidence type="ECO:0000313" key="14">
    <source>
        <dbReference type="Proteomes" id="UP001152759"/>
    </source>
</evidence>
<dbReference type="GO" id="GO:0030246">
    <property type="term" value="F:carbohydrate binding"/>
    <property type="evidence" value="ECO:0007669"/>
    <property type="project" value="InterPro"/>
</dbReference>
<dbReference type="InterPro" id="IPR011013">
    <property type="entry name" value="Gal_mutarotase_sf_dom"/>
</dbReference>
<dbReference type="KEGG" id="btab:109042433"/>
<dbReference type="GO" id="GO:0004559">
    <property type="term" value="F:alpha-mannosidase activity"/>
    <property type="evidence" value="ECO:0007669"/>
    <property type="project" value="UniProtKB-EC"/>
</dbReference>
<keyword evidence="4 10" id="KW-0479">Metal-binding</keyword>
<evidence type="ECO:0000256" key="3">
    <source>
        <dbReference type="ARBA" id="ARBA00012752"/>
    </source>
</evidence>
<dbReference type="SUPFAM" id="SSF88713">
    <property type="entry name" value="Glycoside hydrolase/deacetylase"/>
    <property type="match status" value="1"/>
</dbReference>
<dbReference type="AlphaFoldDB" id="A0A7S5LK38"/>
<sequence length="1000" mass="114170">MFWSWIVLVVASSSLPSFGHALKCQNCHPVAPNKINVHLVPHTHDDVGWLKTVDQYYYGSNKGHSPAGVQYIIDSVVSELLRDKNRRFVYVETSFLWRWWLEQNEESRADVRMLVEEGRLQLLHGGWCMSDEASPHYSSMIDQMTFGLKFLNETFGECGRPRVAWQIDPFGHSSEVALQFAAMGYNGVFFGRIDQQDFETREGRREMEMMWRPDTSTGEEGELFTGILFNLYQPPPGFCWDTYCDDEPIMDNPKLHGYNVDAKINQFIKHIDAYSHAYRTNNILVTMGGDFNYISASPWFKNMDKLIKYINKRDGDRINVIYSTPACYLEAIHNSNISLPLKDNDDFFPYGSDQHSYWTGYYTSRPALKYFVEKANAFLQAVKQLTAGIIKSQELLDDLELSQRAVAITQHHDGVSGTEKQHVADDYSLYLNEGVQALTRLLTHAYRKRLGSDLPVQVYCGNLNISRCEVTESNARFIMTAYNSLSHPMDTVVYLPVSYGQYKVTGLTGAEIPSELVAIAKPVLTTPVFLRQIASLVGTQHPTHSLVFTAKDIPPLGLSSFFVERLSQLKAPDYPAQYNSTENLKVKHDETELEFNATTGLLQHVNFNGTKVDLMQSFHYYEACKGYNYNPDNRASGAYIFRPAKQIPISNLTANITVHKGKQVTEVHQAFNPWMSQVIRIFSGSSELEFCWLIGPVPVPDWNGKEIITRYTTDIPSNKTFYTDSNGRRWVKRILNYRSSWNMTVHEPVAGNYYPLTSAIQIRDELNDTATLTVITDRAEGGTSLHDGEIEIMLHRRLVYDDMKGVSEPLDESAFDEGLIVRGCHIVQYNTDRQEAVKQHRLKTLETVYSPILAFAKGPSTFQEYLEKNRLSFSLVEAALPKNIHILTLEHWGDDTVLLRLEHIFEINEHKEFSKPETVNLQTLFKEIDVLSAEELTLGANILKKELDRYSWNYEAPTPAPPTAVPELPKEKPLAKRSTDLVVTIKPMEIKTYRLYVKLK</sequence>
<feature type="signal peptide" evidence="10">
    <location>
        <begin position="1"/>
        <end position="21"/>
    </location>
</feature>
<evidence type="ECO:0000313" key="12">
    <source>
        <dbReference type="EMBL" id="CAH0775454.1"/>
    </source>
</evidence>
<keyword evidence="10" id="KW-0732">Signal</keyword>
<dbReference type="SUPFAM" id="SSF74650">
    <property type="entry name" value="Galactose mutarotase-like"/>
    <property type="match status" value="1"/>
</dbReference>
<dbReference type="InterPro" id="IPR041147">
    <property type="entry name" value="GH38_C"/>
</dbReference>
<dbReference type="Gene3D" id="2.60.40.1180">
    <property type="entry name" value="Golgi alpha-mannosidase II"/>
    <property type="match status" value="1"/>
</dbReference>
<evidence type="ECO:0000256" key="6">
    <source>
        <dbReference type="ARBA" id="ARBA00022833"/>
    </source>
</evidence>
<evidence type="ECO:0000256" key="7">
    <source>
        <dbReference type="ARBA" id="ARBA00023157"/>
    </source>
</evidence>
<evidence type="ECO:0000256" key="9">
    <source>
        <dbReference type="ARBA" id="ARBA00023295"/>
    </source>
</evidence>
<dbReference type="FunFam" id="2.70.98.30:FF:000003">
    <property type="entry name" value="Alpha-mannosidase"/>
    <property type="match status" value="1"/>
</dbReference>
<dbReference type="InterPro" id="IPR000602">
    <property type="entry name" value="Glyco_hydro_38_N"/>
</dbReference>
<dbReference type="Pfam" id="PF09261">
    <property type="entry name" value="Alpha-mann_mid"/>
    <property type="match status" value="1"/>
</dbReference>
<dbReference type="EC" id="3.2.1.-" evidence="10"/>
<dbReference type="InterPro" id="IPR013780">
    <property type="entry name" value="Glyco_hydro_b"/>
</dbReference>
<evidence type="ECO:0000259" key="11">
    <source>
        <dbReference type="SMART" id="SM00872"/>
    </source>
</evidence>
<dbReference type="Pfam" id="PF07748">
    <property type="entry name" value="Glyco_hydro_38C"/>
    <property type="match status" value="1"/>
</dbReference>
<dbReference type="Pfam" id="PF17677">
    <property type="entry name" value="Glyco_hydro38C2"/>
    <property type="match status" value="1"/>
</dbReference>
<dbReference type="InterPro" id="IPR028995">
    <property type="entry name" value="Glyco_hydro_57/38_cen_sf"/>
</dbReference>